<dbReference type="AlphaFoldDB" id="A0A0H1BG42"/>
<dbReference type="Proteomes" id="UP000053573">
    <property type="component" value="Unassembled WGS sequence"/>
</dbReference>
<keyword evidence="3" id="KW-1185">Reference proteome</keyword>
<dbReference type="EMBL" id="LDEV01002652">
    <property type="protein sequence ID" value="KLJ08171.1"/>
    <property type="molecule type" value="Genomic_DNA"/>
</dbReference>
<evidence type="ECO:0000256" key="1">
    <source>
        <dbReference type="SAM" id="MobiDB-lite"/>
    </source>
</evidence>
<proteinExistence type="predicted"/>
<comment type="caution">
    <text evidence="2">The sequence shown here is derived from an EMBL/GenBank/DDBJ whole genome shotgun (WGS) entry which is preliminary data.</text>
</comment>
<accession>A0A0H1BG42</accession>
<organism evidence="2 3">
    <name type="scientific">Blastomyces silverae</name>
    <dbReference type="NCBI Taxonomy" id="2060906"/>
    <lineage>
        <taxon>Eukaryota</taxon>
        <taxon>Fungi</taxon>
        <taxon>Dikarya</taxon>
        <taxon>Ascomycota</taxon>
        <taxon>Pezizomycotina</taxon>
        <taxon>Eurotiomycetes</taxon>
        <taxon>Eurotiomycetidae</taxon>
        <taxon>Onygenales</taxon>
        <taxon>Ajellomycetaceae</taxon>
        <taxon>Blastomyces</taxon>
    </lineage>
</organism>
<feature type="region of interest" description="Disordered" evidence="1">
    <location>
        <begin position="1"/>
        <end position="88"/>
    </location>
</feature>
<sequence length="88" mass="10617">MAPNLRPRSNYRRGRRPTAKIPLPRLPRDPRRIPLSALSRPQGRFLPLPHPPRPRRHLQRHRHLRPQTRCGLAPQKRRPLHHRPDHRH</sequence>
<feature type="compositionally biased region" description="Basic residues" evidence="1">
    <location>
        <begin position="9"/>
        <end position="18"/>
    </location>
</feature>
<gene>
    <name evidence="2" type="ORF">EMPG_16380</name>
</gene>
<protein>
    <submittedName>
        <fullName evidence="2">Uncharacterized protein</fullName>
    </submittedName>
</protein>
<name>A0A0H1BG42_9EURO</name>
<evidence type="ECO:0000313" key="3">
    <source>
        <dbReference type="Proteomes" id="UP000053573"/>
    </source>
</evidence>
<evidence type="ECO:0000313" key="2">
    <source>
        <dbReference type="EMBL" id="KLJ08171.1"/>
    </source>
</evidence>
<feature type="compositionally biased region" description="Basic residues" evidence="1">
    <location>
        <begin position="52"/>
        <end position="66"/>
    </location>
</feature>
<reference evidence="3" key="1">
    <citation type="journal article" date="2015" name="PLoS Genet.">
        <title>The dynamic genome and transcriptome of the human fungal pathogen Blastomyces and close relative Emmonsia.</title>
        <authorList>
            <person name="Munoz J.F."/>
            <person name="Gauthier G.M."/>
            <person name="Desjardins C.A."/>
            <person name="Gallo J.E."/>
            <person name="Holder J."/>
            <person name="Sullivan T.D."/>
            <person name="Marty A.J."/>
            <person name="Carmen J.C."/>
            <person name="Chen Z."/>
            <person name="Ding L."/>
            <person name="Gujja S."/>
            <person name="Magrini V."/>
            <person name="Misas E."/>
            <person name="Mitreva M."/>
            <person name="Priest M."/>
            <person name="Saif S."/>
            <person name="Whiston E.A."/>
            <person name="Young S."/>
            <person name="Zeng Q."/>
            <person name="Goldman W.E."/>
            <person name="Mardis E.R."/>
            <person name="Taylor J.W."/>
            <person name="McEwen J.G."/>
            <person name="Clay O.K."/>
            <person name="Klein B.S."/>
            <person name="Cuomo C.A."/>
        </authorList>
    </citation>
    <scope>NUCLEOTIDE SEQUENCE [LARGE SCALE GENOMIC DNA]</scope>
    <source>
        <strain evidence="3">UAMH 139</strain>
    </source>
</reference>
<feature type="compositionally biased region" description="Basic residues" evidence="1">
    <location>
        <begin position="75"/>
        <end position="88"/>
    </location>
</feature>